<sequence length="109" mass="13105">MQNIVKFWKPFHIQNSLSEHSTFHTIRKGYIFSIKFFDNCLLYPCSSRFIFTCLNLRFRCHPRFSMSIIKEHSLFHIFNELEAIRSYMSFHMTKTTSGNKLVVLTLMSW</sequence>
<dbReference type="EMBL" id="BDQV01000449">
    <property type="protein sequence ID" value="GAY65089.1"/>
    <property type="molecule type" value="Genomic_DNA"/>
</dbReference>
<dbReference type="AlphaFoldDB" id="A0A2H5QKD6"/>
<reference evidence="1 2" key="1">
    <citation type="journal article" date="2017" name="Front. Genet.">
        <title>Draft sequencing of the heterozygous diploid genome of Satsuma (Citrus unshiu Marc.) using a hybrid assembly approach.</title>
        <authorList>
            <person name="Shimizu T."/>
            <person name="Tanizawa Y."/>
            <person name="Mochizuki T."/>
            <person name="Nagasaki H."/>
            <person name="Yoshioka T."/>
            <person name="Toyoda A."/>
            <person name="Fujiyama A."/>
            <person name="Kaminuma E."/>
            <person name="Nakamura Y."/>
        </authorList>
    </citation>
    <scope>NUCLEOTIDE SEQUENCE [LARGE SCALE GENOMIC DNA]</scope>
    <source>
        <strain evidence="2">cv. Miyagawa wase</strain>
    </source>
</reference>
<accession>A0A2H5QKD6</accession>
<dbReference type="Proteomes" id="UP000236630">
    <property type="component" value="Unassembled WGS sequence"/>
</dbReference>
<gene>
    <name evidence="1" type="ORF">CUMW_238550</name>
</gene>
<protein>
    <submittedName>
        <fullName evidence="1">Uncharacterized protein</fullName>
    </submittedName>
</protein>
<name>A0A2H5QKD6_CITUN</name>
<evidence type="ECO:0000313" key="2">
    <source>
        <dbReference type="Proteomes" id="UP000236630"/>
    </source>
</evidence>
<evidence type="ECO:0000313" key="1">
    <source>
        <dbReference type="EMBL" id="GAY65089.1"/>
    </source>
</evidence>
<proteinExistence type="predicted"/>
<keyword evidence="2" id="KW-1185">Reference proteome</keyword>
<organism evidence="1 2">
    <name type="scientific">Citrus unshiu</name>
    <name type="common">Satsuma mandarin</name>
    <name type="synonym">Citrus nobilis var. unshiu</name>
    <dbReference type="NCBI Taxonomy" id="55188"/>
    <lineage>
        <taxon>Eukaryota</taxon>
        <taxon>Viridiplantae</taxon>
        <taxon>Streptophyta</taxon>
        <taxon>Embryophyta</taxon>
        <taxon>Tracheophyta</taxon>
        <taxon>Spermatophyta</taxon>
        <taxon>Magnoliopsida</taxon>
        <taxon>eudicotyledons</taxon>
        <taxon>Gunneridae</taxon>
        <taxon>Pentapetalae</taxon>
        <taxon>rosids</taxon>
        <taxon>malvids</taxon>
        <taxon>Sapindales</taxon>
        <taxon>Rutaceae</taxon>
        <taxon>Aurantioideae</taxon>
        <taxon>Citrus</taxon>
    </lineage>
</organism>
<comment type="caution">
    <text evidence="1">The sequence shown here is derived from an EMBL/GenBank/DDBJ whole genome shotgun (WGS) entry which is preliminary data.</text>
</comment>